<dbReference type="PROSITE" id="PS51163">
    <property type="entry name" value="YRDC"/>
    <property type="match status" value="1"/>
</dbReference>
<keyword evidence="8" id="KW-0547">Nucleotide-binding</keyword>
<dbReference type="InterPro" id="IPR017945">
    <property type="entry name" value="DHBP_synth_RibB-like_a/b_dom"/>
</dbReference>
<evidence type="ECO:0000313" key="16">
    <source>
        <dbReference type="Proteomes" id="UP000025229"/>
    </source>
</evidence>
<keyword evidence="6" id="KW-0819">tRNA processing</keyword>
<dbReference type="InterPro" id="IPR050156">
    <property type="entry name" value="TC-AMP_synthase_SUA5"/>
</dbReference>
<accession>A0A023X4D9</accession>
<keyword evidence="7 15" id="KW-0548">Nucleotidyltransferase</keyword>
<dbReference type="HOGENOM" id="CLU_031397_3_2_11"/>
<reference evidence="14 16" key="1">
    <citation type="submission" date="2014-03" db="EMBL/GenBank/DDBJ databases">
        <title>Complete genome sequence of the Radio-Resistant Rubrobacter radiotolerans RSPS-4.</title>
        <authorList>
            <person name="Egas C.C."/>
            <person name="Barroso C.C."/>
            <person name="Froufe H.J.C."/>
            <person name="Pacheco J.J."/>
            <person name="Albuquerque L.L."/>
            <person name="da Costa M.M.S."/>
        </authorList>
    </citation>
    <scope>NUCLEOTIDE SEQUENCE [LARGE SCALE GENOMIC DNA]</scope>
    <source>
        <strain evidence="14 16">RSPS-4</strain>
    </source>
</reference>
<evidence type="ECO:0000256" key="3">
    <source>
        <dbReference type="ARBA" id="ARBA00012584"/>
    </source>
</evidence>
<dbReference type="KEGG" id="rrd:RradSPS_1592"/>
<evidence type="ECO:0000256" key="9">
    <source>
        <dbReference type="ARBA" id="ARBA00022840"/>
    </source>
</evidence>
<dbReference type="PANTHER" id="PTHR17490:SF16">
    <property type="entry name" value="THREONYLCARBAMOYL-AMP SYNTHASE"/>
    <property type="match status" value="1"/>
</dbReference>
<dbReference type="GO" id="GO:0008033">
    <property type="term" value="P:tRNA processing"/>
    <property type="evidence" value="ECO:0007669"/>
    <property type="project" value="UniProtKB-KW"/>
</dbReference>
<dbReference type="Proteomes" id="UP001281130">
    <property type="component" value="Unassembled WGS sequence"/>
</dbReference>
<evidence type="ECO:0000256" key="10">
    <source>
        <dbReference type="ARBA" id="ARBA00029774"/>
    </source>
</evidence>
<dbReference type="GO" id="GO:0006450">
    <property type="term" value="P:regulation of translational fidelity"/>
    <property type="evidence" value="ECO:0007669"/>
    <property type="project" value="TreeGrafter"/>
</dbReference>
<comment type="similarity">
    <text evidence="2">Belongs to the SUA5 family.</text>
</comment>
<dbReference type="GO" id="GO:0061710">
    <property type="term" value="F:L-threonylcarbamoyladenylate synthase"/>
    <property type="evidence" value="ECO:0007669"/>
    <property type="project" value="UniProtKB-EC"/>
</dbReference>
<dbReference type="GO" id="GO:0003725">
    <property type="term" value="F:double-stranded RNA binding"/>
    <property type="evidence" value="ECO:0007669"/>
    <property type="project" value="InterPro"/>
</dbReference>
<reference evidence="15" key="2">
    <citation type="submission" date="2023-11" db="EMBL/GenBank/DDBJ databases">
        <title>MicrobeMod: A computational toolkit for identifying prokaryotic methylation and restriction-modification with nanopore sequencing.</title>
        <authorList>
            <person name="Crits-Christoph A."/>
            <person name="Kang S.C."/>
            <person name="Lee H."/>
            <person name="Ostrov N."/>
        </authorList>
    </citation>
    <scope>NUCLEOTIDE SEQUENCE</scope>
    <source>
        <strain evidence="15">ATCC 51242</strain>
    </source>
</reference>
<dbReference type="PANTHER" id="PTHR17490">
    <property type="entry name" value="SUA5"/>
    <property type="match status" value="1"/>
</dbReference>
<dbReference type="Proteomes" id="UP000025229">
    <property type="component" value="Chromosome"/>
</dbReference>
<keyword evidence="5 15" id="KW-0808">Transferase</keyword>
<name>A0A023X4D9_RUBRA</name>
<evidence type="ECO:0000256" key="12">
    <source>
        <dbReference type="SAM" id="MobiDB-lite"/>
    </source>
</evidence>
<dbReference type="Pfam" id="PF01300">
    <property type="entry name" value="Sua5_yciO_yrdC"/>
    <property type="match status" value="1"/>
</dbReference>
<feature type="domain" description="YrdC-like" evidence="13">
    <location>
        <begin position="5"/>
        <end position="178"/>
    </location>
</feature>
<comment type="catalytic activity">
    <reaction evidence="11">
        <text>L-threonine + hydrogencarbonate + ATP = L-threonylcarbamoyladenylate + diphosphate + H2O</text>
        <dbReference type="Rhea" id="RHEA:36407"/>
        <dbReference type="ChEBI" id="CHEBI:15377"/>
        <dbReference type="ChEBI" id="CHEBI:17544"/>
        <dbReference type="ChEBI" id="CHEBI:30616"/>
        <dbReference type="ChEBI" id="CHEBI:33019"/>
        <dbReference type="ChEBI" id="CHEBI:57926"/>
        <dbReference type="ChEBI" id="CHEBI:73682"/>
        <dbReference type="EC" id="2.7.7.87"/>
    </reaction>
</comment>
<feature type="region of interest" description="Disordered" evidence="12">
    <location>
        <begin position="153"/>
        <end position="178"/>
    </location>
</feature>
<evidence type="ECO:0000256" key="1">
    <source>
        <dbReference type="ARBA" id="ARBA00004496"/>
    </source>
</evidence>
<proteinExistence type="inferred from homology"/>
<dbReference type="InterPro" id="IPR006070">
    <property type="entry name" value="Sua5-like_dom"/>
</dbReference>
<dbReference type="EMBL" id="CP007514">
    <property type="protein sequence ID" value="AHY46875.1"/>
    <property type="molecule type" value="Genomic_DNA"/>
</dbReference>
<organism evidence="14 16">
    <name type="scientific">Rubrobacter radiotolerans</name>
    <name type="common">Arthrobacter radiotolerans</name>
    <dbReference type="NCBI Taxonomy" id="42256"/>
    <lineage>
        <taxon>Bacteria</taxon>
        <taxon>Bacillati</taxon>
        <taxon>Actinomycetota</taxon>
        <taxon>Rubrobacteria</taxon>
        <taxon>Rubrobacterales</taxon>
        <taxon>Rubrobacteraceae</taxon>
        <taxon>Rubrobacter</taxon>
    </lineage>
</organism>
<evidence type="ECO:0000313" key="14">
    <source>
        <dbReference type="EMBL" id="AHY46875.1"/>
    </source>
</evidence>
<gene>
    <name evidence="14" type="ORF">RradSPS_1592</name>
    <name evidence="15" type="ORF">SIL72_09615</name>
</gene>
<dbReference type="GO" id="GO:0005737">
    <property type="term" value="C:cytoplasm"/>
    <property type="evidence" value="ECO:0007669"/>
    <property type="project" value="UniProtKB-SubCell"/>
</dbReference>
<evidence type="ECO:0000256" key="8">
    <source>
        <dbReference type="ARBA" id="ARBA00022741"/>
    </source>
</evidence>
<evidence type="ECO:0000256" key="4">
    <source>
        <dbReference type="ARBA" id="ARBA00022490"/>
    </source>
</evidence>
<evidence type="ECO:0000256" key="2">
    <source>
        <dbReference type="ARBA" id="ARBA00007663"/>
    </source>
</evidence>
<evidence type="ECO:0000256" key="11">
    <source>
        <dbReference type="ARBA" id="ARBA00048366"/>
    </source>
</evidence>
<protein>
    <recommendedName>
        <fullName evidence="10">L-threonylcarbamoyladenylate synthase</fullName>
        <ecNumber evidence="3">2.7.7.87</ecNumber>
    </recommendedName>
    <alternativeName>
        <fullName evidence="10">L-threonylcarbamoyladenylate synthase</fullName>
    </alternativeName>
</protein>
<evidence type="ECO:0000256" key="5">
    <source>
        <dbReference type="ARBA" id="ARBA00022679"/>
    </source>
</evidence>
<dbReference type="AlphaFoldDB" id="A0A023X4D9"/>
<evidence type="ECO:0000259" key="13">
    <source>
        <dbReference type="PROSITE" id="PS51163"/>
    </source>
</evidence>
<evidence type="ECO:0000256" key="6">
    <source>
        <dbReference type="ARBA" id="ARBA00022694"/>
    </source>
</evidence>
<comment type="subcellular location">
    <subcellularLocation>
        <location evidence="1">Cytoplasm</location>
    </subcellularLocation>
</comment>
<keyword evidence="16" id="KW-1185">Reference proteome</keyword>
<evidence type="ECO:0000256" key="7">
    <source>
        <dbReference type="ARBA" id="ARBA00022695"/>
    </source>
</evidence>
<keyword evidence="4" id="KW-0963">Cytoplasm</keyword>
<evidence type="ECO:0000313" key="15">
    <source>
        <dbReference type="EMBL" id="MDX5894280.1"/>
    </source>
</evidence>
<sequence>MKVDFGSVTDAVRALRRGGVVLVPTETVVGLVCTEAGLQKVYSIKGRDEGKPVALLCREAEEALSLAEEVPESGRRLARRLWPGPLTLVLSSRESGGTVGVRVPLGTVREVLEAYGAPLYATSANPSGEEPPRALGGVEREIIESVDVVVPGEPGNGEASAVVDVTGERPTLLRPSARLDEQKLQEMLAE</sequence>
<dbReference type="RefSeq" id="WP_051589576.1">
    <property type="nucleotide sequence ID" value="NZ_CP007514.1"/>
</dbReference>
<dbReference type="GO" id="GO:0005524">
    <property type="term" value="F:ATP binding"/>
    <property type="evidence" value="ECO:0007669"/>
    <property type="project" value="UniProtKB-KW"/>
</dbReference>
<dbReference type="EC" id="2.7.7.87" evidence="3"/>
<dbReference type="STRING" id="42256.RradSPS_1592"/>
<dbReference type="SUPFAM" id="SSF55821">
    <property type="entry name" value="YrdC/RibB"/>
    <property type="match status" value="1"/>
</dbReference>
<dbReference type="Gene3D" id="3.90.870.10">
    <property type="entry name" value="DHBP synthase"/>
    <property type="match status" value="1"/>
</dbReference>
<dbReference type="eggNOG" id="COG0009">
    <property type="taxonomic scope" value="Bacteria"/>
</dbReference>
<keyword evidence="9" id="KW-0067">ATP-binding</keyword>
<dbReference type="GO" id="GO:0000049">
    <property type="term" value="F:tRNA binding"/>
    <property type="evidence" value="ECO:0007669"/>
    <property type="project" value="TreeGrafter"/>
</dbReference>
<dbReference type="EMBL" id="JAWXXX010000001">
    <property type="protein sequence ID" value="MDX5894280.1"/>
    <property type="molecule type" value="Genomic_DNA"/>
</dbReference>